<feature type="transmembrane region" description="Helical" evidence="1">
    <location>
        <begin position="88"/>
        <end position="117"/>
    </location>
</feature>
<accession>A0A2M9CI26</accession>
<dbReference type="RefSeq" id="WP_100363830.1">
    <property type="nucleotide sequence ID" value="NZ_PGFF01000001.1"/>
</dbReference>
<reference evidence="2 3" key="1">
    <citation type="submission" date="2017-11" db="EMBL/GenBank/DDBJ databases">
        <title>Genomic Encyclopedia of Archaeal and Bacterial Type Strains, Phase II (KMG-II): From Individual Species to Whole Genera.</title>
        <authorList>
            <person name="Goeker M."/>
        </authorList>
    </citation>
    <scope>NUCLEOTIDE SEQUENCE [LARGE SCALE GENOMIC DNA]</scope>
    <source>
        <strain evidence="2 3">DSM 27393</strain>
    </source>
</reference>
<keyword evidence="1" id="KW-0472">Membrane</keyword>
<sequence length="118" mass="11694">MTYQPPHSQIVYHQAVKAPSNGMGIAAMILGIVAIVIGIWTPVPVLGLVSAFLAFAPAVLAAVFGHIGLSRAAGLGGIGRGQSLSGLVLGYVTLGIIVLTTALWMAAIGAGGAAGYAA</sequence>
<protein>
    <recommendedName>
        <fullName evidence="4">DUF4190 domain-containing protein</fullName>
    </recommendedName>
</protein>
<dbReference type="AlphaFoldDB" id="A0A2M9CI26"/>
<gene>
    <name evidence="2" type="ORF">CLV46_1087</name>
</gene>
<keyword evidence="1" id="KW-1133">Transmembrane helix</keyword>
<evidence type="ECO:0000256" key="1">
    <source>
        <dbReference type="SAM" id="Phobius"/>
    </source>
</evidence>
<organism evidence="2 3">
    <name type="scientific">Diaminobutyricimonas aerilata</name>
    <dbReference type="NCBI Taxonomy" id="1162967"/>
    <lineage>
        <taxon>Bacteria</taxon>
        <taxon>Bacillati</taxon>
        <taxon>Actinomycetota</taxon>
        <taxon>Actinomycetes</taxon>
        <taxon>Micrococcales</taxon>
        <taxon>Microbacteriaceae</taxon>
        <taxon>Diaminobutyricimonas</taxon>
    </lineage>
</organism>
<dbReference type="EMBL" id="PGFF01000001">
    <property type="protein sequence ID" value="PJJ71538.1"/>
    <property type="molecule type" value="Genomic_DNA"/>
</dbReference>
<evidence type="ECO:0000313" key="2">
    <source>
        <dbReference type="EMBL" id="PJJ71538.1"/>
    </source>
</evidence>
<dbReference type="Proteomes" id="UP000228758">
    <property type="component" value="Unassembled WGS sequence"/>
</dbReference>
<feature type="transmembrane region" description="Helical" evidence="1">
    <location>
        <begin position="46"/>
        <end position="67"/>
    </location>
</feature>
<comment type="caution">
    <text evidence="2">The sequence shown here is derived from an EMBL/GenBank/DDBJ whole genome shotgun (WGS) entry which is preliminary data.</text>
</comment>
<evidence type="ECO:0008006" key="4">
    <source>
        <dbReference type="Google" id="ProtNLM"/>
    </source>
</evidence>
<feature type="transmembrane region" description="Helical" evidence="1">
    <location>
        <begin position="21"/>
        <end position="40"/>
    </location>
</feature>
<dbReference type="OrthoDB" id="4374883at2"/>
<keyword evidence="1" id="KW-0812">Transmembrane</keyword>
<proteinExistence type="predicted"/>
<evidence type="ECO:0000313" key="3">
    <source>
        <dbReference type="Proteomes" id="UP000228758"/>
    </source>
</evidence>
<keyword evidence="3" id="KW-1185">Reference proteome</keyword>
<name>A0A2M9CI26_9MICO</name>